<dbReference type="EMBL" id="RFLV01000002">
    <property type="protein sequence ID" value="TIH08307.1"/>
    <property type="molecule type" value="Genomic_DNA"/>
</dbReference>
<evidence type="ECO:0000313" key="2">
    <source>
        <dbReference type="Proteomes" id="UP000307541"/>
    </source>
</evidence>
<dbReference type="InterPro" id="IPR010352">
    <property type="entry name" value="DUF945"/>
</dbReference>
<comment type="caution">
    <text evidence="1">The sequence shown here is derived from an EMBL/GenBank/DDBJ whole genome shotgun (WGS) entry which is preliminary data.</text>
</comment>
<dbReference type="OrthoDB" id="5444681at2"/>
<keyword evidence="2" id="KW-1185">Reference proteome</keyword>
<gene>
    <name evidence="1" type="ORF">D8779_12395</name>
</gene>
<organism evidence="1 2">
    <name type="scientific">Pseudomonas leptonychotis</name>
    <dbReference type="NCBI Taxonomy" id="2448482"/>
    <lineage>
        <taxon>Bacteria</taxon>
        <taxon>Pseudomonadati</taxon>
        <taxon>Pseudomonadota</taxon>
        <taxon>Gammaproteobacteria</taxon>
        <taxon>Pseudomonadales</taxon>
        <taxon>Pseudomonadaceae</taxon>
        <taxon>Pseudomonas</taxon>
    </lineage>
</organism>
<proteinExistence type="predicted"/>
<sequence length="514" mass="55320">MKKIVGSALGVIVALGALSTAGAWYTGQQLPDVLETSIKQANEDMAKTLPAVGLSATIELVSLERQLFSSHARYRIQFAGSLDGESPSNFEWFVTDRIEHGPFPLSRLQTLKLMPVMATSNYVLERSPELEKWFAASQDGAPLQGQVSLGYDRSMSGNLRLQPLKVALDEQTHIDFTGLEIDFDSSANVEKISASGVMDSLTVTSTLSTDERMRLEFKGMNLTSNTRKGVSDFYLGQNEVRLQQIELQIGESAPILLKDFVQRDETSEANQQLSARYSYDIGMISYQGNDIGSSEMLWTVKNLDAVALQSMIELYGTLLQSGKVDSESGMPELTDEQTAQFKADLEKLLAGKPGMALEKLAFKTANGESSFSFGLDLNKPASFDLPAPELAKQLIAQLDAKLLVSKAMIGDVVGVQAAIAGETDKEAIAQQAAMMSEMASGMAVASELAIVQGEDISTSLHYANDQVTFNGKQMSVEQFAALAMSSGGGLAGMGDDAPIDGTLLDDPEAESSLQ</sequence>
<evidence type="ECO:0000313" key="1">
    <source>
        <dbReference type="EMBL" id="TIH08307.1"/>
    </source>
</evidence>
<protein>
    <submittedName>
        <fullName evidence="1">DUF945 domain-containing protein</fullName>
    </submittedName>
</protein>
<dbReference type="Pfam" id="PF06097">
    <property type="entry name" value="DUF945"/>
    <property type="match status" value="1"/>
</dbReference>
<accession>A0A4T1ZVU9</accession>
<dbReference type="RefSeq" id="WP_136664787.1">
    <property type="nucleotide sequence ID" value="NZ_RFLV01000002.1"/>
</dbReference>
<dbReference type="AlphaFoldDB" id="A0A4T1ZVU9"/>
<reference evidence="1 2" key="1">
    <citation type="submission" date="2018-10" db="EMBL/GenBank/DDBJ databases">
        <title>Pseudomonas leptonychotis sp. nov., isolated from Weddell seals in Antarctica.</title>
        <authorList>
            <person name="Novakova D."/>
            <person name="Svec P."/>
            <person name="Kralova S."/>
            <person name="Kristofova L."/>
            <person name="Zeman M."/>
            <person name="Pantucek R."/>
            <person name="Maslanova I."/>
            <person name="Sedlacek I."/>
        </authorList>
    </citation>
    <scope>NUCLEOTIDE SEQUENCE [LARGE SCALE GENOMIC DNA]</scope>
    <source>
        <strain evidence="1 2">CCM 8849</strain>
    </source>
</reference>
<name>A0A4T1ZVU9_9PSED</name>
<dbReference type="Proteomes" id="UP000307541">
    <property type="component" value="Unassembled WGS sequence"/>
</dbReference>